<accession>A0ACB8EXM2</accession>
<comment type="caution">
    <text evidence="1">The sequence shown here is derived from an EMBL/GenBank/DDBJ whole genome shotgun (WGS) entry which is preliminary data.</text>
</comment>
<sequence>MGGSLKNIAVPEACQPPVLKSNGDCRIKGPMQPYAEKTTGRCCKRIAKMGSRQGKWSPERRPRTFTMIGAELLATRSSVTKPEMQDASTQAEGSPAPMETTQAGQLAGDPTGEVGQEAPPDTPQDTGGQFFGQVMQEQPFDSQGSTSDNEMLPLAEGGGEAMSEMIDEGDPHVFQETTAGHHVAQIPPECEMMDNEKNAQLEAQMEELP</sequence>
<keyword evidence="2" id="KW-1185">Reference proteome</keyword>
<reference evidence="1" key="1">
    <citation type="submission" date="2021-08" db="EMBL/GenBank/DDBJ databases">
        <title>The first chromosome-level gecko genome reveals the dynamic sex chromosomes of Neotropical dwarf geckos (Sphaerodactylidae: Sphaerodactylus).</title>
        <authorList>
            <person name="Pinto B.J."/>
            <person name="Keating S.E."/>
            <person name="Gamble T."/>
        </authorList>
    </citation>
    <scope>NUCLEOTIDE SEQUENCE</scope>
    <source>
        <strain evidence="1">TG3544</strain>
    </source>
</reference>
<evidence type="ECO:0000313" key="2">
    <source>
        <dbReference type="Proteomes" id="UP000827872"/>
    </source>
</evidence>
<name>A0ACB8EXM2_9SAUR</name>
<protein>
    <submittedName>
        <fullName evidence="1">Uncharacterized protein</fullName>
    </submittedName>
</protein>
<dbReference type="EMBL" id="CM037625">
    <property type="protein sequence ID" value="KAH7997758.1"/>
    <property type="molecule type" value="Genomic_DNA"/>
</dbReference>
<gene>
    <name evidence="1" type="ORF">K3G42_007618</name>
</gene>
<dbReference type="Proteomes" id="UP000827872">
    <property type="component" value="Linkage Group LG12"/>
</dbReference>
<organism evidence="1 2">
    <name type="scientific">Sphaerodactylus townsendi</name>
    <dbReference type="NCBI Taxonomy" id="933632"/>
    <lineage>
        <taxon>Eukaryota</taxon>
        <taxon>Metazoa</taxon>
        <taxon>Chordata</taxon>
        <taxon>Craniata</taxon>
        <taxon>Vertebrata</taxon>
        <taxon>Euteleostomi</taxon>
        <taxon>Lepidosauria</taxon>
        <taxon>Squamata</taxon>
        <taxon>Bifurcata</taxon>
        <taxon>Gekkota</taxon>
        <taxon>Sphaerodactylidae</taxon>
        <taxon>Sphaerodactylus</taxon>
    </lineage>
</organism>
<proteinExistence type="predicted"/>
<evidence type="ECO:0000313" key="1">
    <source>
        <dbReference type="EMBL" id="KAH7997758.1"/>
    </source>
</evidence>